<dbReference type="OrthoDB" id="5421607at2759"/>
<keyword evidence="5 9" id="KW-0963">Cytoplasm</keyword>
<dbReference type="EMBL" id="CAMXCT020000546">
    <property type="protein sequence ID" value="CAL1133627.1"/>
    <property type="molecule type" value="Genomic_DNA"/>
</dbReference>
<keyword evidence="14" id="KW-1185">Reference proteome</keyword>
<feature type="compositionally biased region" description="Basic residues" evidence="10">
    <location>
        <begin position="599"/>
        <end position="609"/>
    </location>
</feature>
<evidence type="ECO:0000256" key="3">
    <source>
        <dbReference type="ARBA" id="ARBA00007676"/>
    </source>
</evidence>
<reference evidence="13 14" key="2">
    <citation type="submission" date="2024-05" db="EMBL/GenBank/DDBJ databases">
        <authorList>
            <person name="Chen Y."/>
            <person name="Shah S."/>
            <person name="Dougan E. K."/>
            <person name="Thang M."/>
            <person name="Chan C."/>
        </authorList>
    </citation>
    <scope>NUCLEOTIDE SEQUENCE [LARGE SCALE GENOMIC DNA]</scope>
</reference>
<dbReference type="InterPro" id="IPR019734">
    <property type="entry name" value="TPR_rpt"/>
</dbReference>
<dbReference type="GO" id="GO:0005783">
    <property type="term" value="C:endoplasmic reticulum"/>
    <property type="evidence" value="ECO:0007669"/>
    <property type="project" value="UniProtKB-SubCell"/>
</dbReference>
<dbReference type="InterPro" id="IPR013699">
    <property type="entry name" value="Signal_recog_part_SRP72_RNA-bd"/>
</dbReference>
<evidence type="ECO:0000259" key="11">
    <source>
        <dbReference type="Pfam" id="PF08492"/>
    </source>
</evidence>
<gene>
    <name evidence="12" type="ORF">C1SCF055_LOCUS8143</name>
</gene>
<evidence type="ECO:0000256" key="7">
    <source>
        <dbReference type="ARBA" id="ARBA00023135"/>
    </source>
</evidence>
<comment type="function">
    <text evidence="9">Component of the signal recognition particle (SRP) complex, a ribonucleoprotein complex that mediates the cotranslational targeting of secretory and membrane proteins to the endoplasmic reticulum (ER).</text>
</comment>
<accession>A0A9P1BV57</accession>
<feature type="compositionally biased region" description="Basic and acidic residues" evidence="10">
    <location>
        <begin position="584"/>
        <end position="598"/>
    </location>
</feature>
<dbReference type="GO" id="GO:0006614">
    <property type="term" value="P:SRP-dependent cotranslational protein targeting to membrane"/>
    <property type="evidence" value="ECO:0007669"/>
    <property type="project" value="UniProtKB-UniRule"/>
</dbReference>
<dbReference type="EMBL" id="CAMXCT030000546">
    <property type="protein sequence ID" value="CAL4767564.1"/>
    <property type="molecule type" value="Genomic_DNA"/>
</dbReference>
<evidence type="ECO:0000256" key="4">
    <source>
        <dbReference type="ARBA" id="ARBA00018350"/>
    </source>
</evidence>
<evidence type="ECO:0000256" key="10">
    <source>
        <dbReference type="SAM" id="MobiDB-lite"/>
    </source>
</evidence>
<dbReference type="SUPFAM" id="SSF48452">
    <property type="entry name" value="TPR-like"/>
    <property type="match status" value="3"/>
</dbReference>
<dbReference type="InterPro" id="IPR011990">
    <property type="entry name" value="TPR-like_helical_dom_sf"/>
</dbReference>
<dbReference type="GO" id="GO:0043022">
    <property type="term" value="F:ribosome binding"/>
    <property type="evidence" value="ECO:0007669"/>
    <property type="project" value="TreeGrafter"/>
</dbReference>
<sequence>MPEEDEELQATMAAVKRHFDAEEFEEALPLVTEAYKAKPGNPLVVRSYIFTLVNVSQWENVLKACKKHEDLEDMDFEHAYSLYRLNRFKEALEILGSRKSKDPEEVARRTRLEAQIQYRLASYDSCADMYGRLHKEDPEDNGLLVNAVAAHVAGEQSRKAMAIVSRNQEALESSYELCFNAACALIDEGRLKEAEAQLARAKQLCTEELVQAEDAAEADASLLEDHEELAAINVQQACVLQRCGKEDEAKELYDKVLRQKPAEGHEVDVTVLAVACNNVVALRSEGKSLFDSLKRINVASKESLEHKLTRRQMVDIACNKILLLLQAHKMDVAKKELEKLRQSYSDHPRVALVQAAMAYREKKSKACEEVLQSYLTSHPDDAQVILPLAQLYAQQHKHEAAVEVLAKLPLSSRTQPTTVEAIVSLYNRQKNPEKAVACLREAIQYWSKNEEETDTLGQVLRIAARVAVQIKDRALAAEVYQSFLENIDGSDYEALCGLVQALSVTDPERATEYAERLQVPSFDHLDAEELEAQPIPKVGAMFSQRRRDRDEEADGKLTKPKKKRKRKIRYPKGFDPENPGPPPDPERWLPKRERSEFKKKMRKRDKHLLRGPQGAITTEDFRKQGPSTAQVEVSKDAAGPSRRSNRKNKGK</sequence>
<proteinExistence type="inferred from homology"/>
<dbReference type="GO" id="GO:0005786">
    <property type="term" value="C:signal recognition particle, endoplasmic reticulum targeting"/>
    <property type="evidence" value="ECO:0007669"/>
    <property type="project" value="UniProtKB-UniRule"/>
</dbReference>
<evidence type="ECO:0000256" key="9">
    <source>
        <dbReference type="PIRNR" id="PIRNR038922"/>
    </source>
</evidence>
<dbReference type="InterPro" id="IPR026270">
    <property type="entry name" value="SRP72"/>
</dbReference>
<dbReference type="AlphaFoldDB" id="A0A9P1BV57"/>
<feature type="region of interest" description="Disordered" evidence="10">
    <location>
        <begin position="529"/>
        <end position="651"/>
    </location>
</feature>
<dbReference type="Pfam" id="PF13181">
    <property type="entry name" value="TPR_8"/>
    <property type="match status" value="1"/>
</dbReference>
<dbReference type="PANTHER" id="PTHR14094:SF9">
    <property type="entry name" value="SIGNAL RECOGNITION PARTICLE SUBUNIT SRP72"/>
    <property type="match status" value="1"/>
</dbReference>
<dbReference type="Pfam" id="PF08492">
    <property type="entry name" value="SRP72"/>
    <property type="match status" value="1"/>
</dbReference>
<dbReference type="Pfam" id="PF17004">
    <property type="entry name" value="SRP_TPR_like"/>
    <property type="match status" value="1"/>
</dbReference>
<dbReference type="Proteomes" id="UP001152797">
    <property type="component" value="Unassembled WGS sequence"/>
</dbReference>
<evidence type="ECO:0000256" key="1">
    <source>
        <dbReference type="ARBA" id="ARBA00004240"/>
    </source>
</evidence>
<keyword evidence="8 9" id="KW-0687">Ribonucleoprotein</keyword>
<comment type="subcellular location">
    <subcellularLocation>
        <location evidence="2 9">Cytoplasm</location>
    </subcellularLocation>
    <subcellularLocation>
        <location evidence="1">Endoplasmic reticulum</location>
    </subcellularLocation>
</comment>
<name>A0A9P1BV57_9DINO</name>
<feature type="compositionally biased region" description="Basic residues" evidence="10">
    <location>
        <begin position="558"/>
        <end position="570"/>
    </location>
</feature>
<evidence type="ECO:0000313" key="13">
    <source>
        <dbReference type="EMBL" id="CAL4767564.1"/>
    </source>
</evidence>
<keyword evidence="6" id="KW-0256">Endoplasmic reticulum</keyword>
<evidence type="ECO:0000256" key="6">
    <source>
        <dbReference type="ARBA" id="ARBA00022824"/>
    </source>
</evidence>
<evidence type="ECO:0000256" key="2">
    <source>
        <dbReference type="ARBA" id="ARBA00004496"/>
    </source>
</evidence>
<evidence type="ECO:0000313" key="12">
    <source>
        <dbReference type="EMBL" id="CAI3980252.1"/>
    </source>
</evidence>
<dbReference type="PIRSF" id="PIRSF038922">
    <property type="entry name" value="SRP72"/>
    <property type="match status" value="1"/>
</dbReference>
<evidence type="ECO:0000313" key="14">
    <source>
        <dbReference type="Proteomes" id="UP001152797"/>
    </source>
</evidence>
<reference evidence="12" key="1">
    <citation type="submission" date="2022-10" db="EMBL/GenBank/DDBJ databases">
        <authorList>
            <person name="Chen Y."/>
            <person name="Dougan E. K."/>
            <person name="Chan C."/>
            <person name="Rhodes N."/>
            <person name="Thang M."/>
        </authorList>
    </citation>
    <scope>NUCLEOTIDE SEQUENCE</scope>
</reference>
<dbReference type="EMBL" id="CAMXCT010000546">
    <property type="protein sequence ID" value="CAI3980252.1"/>
    <property type="molecule type" value="Genomic_DNA"/>
</dbReference>
<keyword evidence="7 9" id="KW-0733">Signal recognition particle</keyword>
<evidence type="ECO:0000256" key="5">
    <source>
        <dbReference type="ARBA" id="ARBA00022490"/>
    </source>
</evidence>
<dbReference type="GO" id="GO:0008312">
    <property type="term" value="F:7S RNA binding"/>
    <property type="evidence" value="ECO:0007669"/>
    <property type="project" value="InterPro"/>
</dbReference>
<organism evidence="12">
    <name type="scientific">Cladocopium goreaui</name>
    <dbReference type="NCBI Taxonomy" id="2562237"/>
    <lineage>
        <taxon>Eukaryota</taxon>
        <taxon>Sar</taxon>
        <taxon>Alveolata</taxon>
        <taxon>Dinophyceae</taxon>
        <taxon>Suessiales</taxon>
        <taxon>Symbiodiniaceae</taxon>
        <taxon>Cladocopium</taxon>
    </lineage>
</organism>
<feature type="domain" description="Signal recognition particle SRP72 subunit RNA-binding" evidence="11">
    <location>
        <begin position="552"/>
        <end position="599"/>
    </location>
</feature>
<dbReference type="PANTHER" id="PTHR14094">
    <property type="entry name" value="SIGNAL RECOGNITION PARTICLE 72"/>
    <property type="match status" value="1"/>
</dbReference>
<evidence type="ECO:0000256" key="8">
    <source>
        <dbReference type="ARBA" id="ARBA00023274"/>
    </source>
</evidence>
<dbReference type="Gene3D" id="1.25.40.10">
    <property type="entry name" value="Tetratricopeptide repeat domain"/>
    <property type="match status" value="2"/>
</dbReference>
<dbReference type="InterPro" id="IPR031545">
    <property type="entry name" value="SRP72_TPR-like"/>
</dbReference>
<comment type="similarity">
    <text evidence="3 9">Belongs to the SRP72 family.</text>
</comment>
<protein>
    <recommendedName>
        <fullName evidence="4 9">Signal recognition particle subunit SRP72</fullName>
    </recommendedName>
</protein>
<feature type="compositionally biased region" description="Basic and acidic residues" evidence="10">
    <location>
        <begin position="545"/>
        <end position="557"/>
    </location>
</feature>
<comment type="caution">
    <text evidence="12">The sequence shown here is derived from an EMBL/GenBank/DDBJ whole genome shotgun (WGS) entry which is preliminary data.</text>
</comment>